<name>A0A088RVA2_LEIPA</name>
<dbReference type="GeneID" id="22576772"/>
<dbReference type="EMBL" id="CP009398">
    <property type="protein sequence ID" value="AIN99958.1"/>
    <property type="molecule type" value="Genomic_DNA"/>
</dbReference>
<sequence length="113" mass="12473">MSHSPFLTALYEDVRIRLPLWTTQYVNFVSNAAFAVSSTWIDDSGAKRQYLFIPVEASDSNSISAAALAEWIALVEVWQAAHREDDVSCFVGFVDLAGTVSYYRCETAVASAL</sequence>
<dbReference type="VEuPathDB" id="TriTrypDB:LPMP_290080"/>
<dbReference type="OrthoDB" id="270382at2759"/>
<proteinExistence type="predicted"/>
<dbReference type="KEGG" id="lpan:LPMP_290080"/>
<protein>
    <submittedName>
        <fullName evidence="1">Uncharacterized protein</fullName>
    </submittedName>
</protein>
<dbReference type="AlphaFoldDB" id="A0A088RVA2"/>
<evidence type="ECO:0000313" key="2">
    <source>
        <dbReference type="Proteomes" id="UP000063063"/>
    </source>
</evidence>
<reference evidence="1 2" key="1">
    <citation type="journal article" date="2015" name="Sci. Rep.">
        <title>The genome of Leishmania panamensis: insights into genomics of the L. (Viannia) subgenus.</title>
        <authorList>
            <person name="Llanes A."/>
            <person name="Restrepo C.M."/>
            <person name="Vecchio G.D."/>
            <person name="Anguizola F.J."/>
            <person name="Lleonart R."/>
        </authorList>
    </citation>
    <scope>NUCLEOTIDE SEQUENCE [LARGE SCALE GENOMIC DNA]</scope>
    <source>
        <strain evidence="1 2">MHOM/PA/94/PSC-1</strain>
    </source>
</reference>
<dbReference type="RefSeq" id="XP_010700901.1">
    <property type="nucleotide sequence ID" value="XM_010702599.1"/>
</dbReference>
<organism evidence="1 2">
    <name type="scientific">Leishmania panamensis</name>
    <dbReference type="NCBI Taxonomy" id="5679"/>
    <lineage>
        <taxon>Eukaryota</taxon>
        <taxon>Discoba</taxon>
        <taxon>Euglenozoa</taxon>
        <taxon>Kinetoplastea</taxon>
        <taxon>Metakinetoplastina</taxon>
        <taxon>Trypanosomatida</taxon>
        <taxon>Trypanosomatidae</taxon>
        <taxon>Leishmaniinae</taxon>
        <taxon>Leishmania</taxon>
        <taxon>Leishmania guyanensis species complex</taxon>
    </lineage>
</organism>
<keyword evidence="2" id="KW-1185">Reference proteome</keyword>
<dbReference type="VEuPathDB" id="TriTrypDB:LPAL13_290005800"/>
<gene>
    <name evidence="1" type="ORF">LPMP_290080</name>
</gene>
<evidence type="ECO:0000313" key="1">
    <source>
        <dbReference type="EMBL" id="AIN99958.1"/>
    </source>
</evidence>
<dbReference type="Proteomes" id="UP000063063">
    <property type="component" value="Chromosome 29"/>
</dbReference>
<dbReference type="eggNOG" id="ENOG502SPSP">
    <property type="taxonomic scope" value="Eukaryota"/>
</dbReference>
<accession>A0A088RVA2</accession>